<accession>A0A9D9DJ70</accession>
<dbReference type="Proteomes" id="UP000823613">
    <property type="component" value="Unassembled WGS sequence"/>
</dbReference>
<comment type="caution">
    <text evidence="1">The sequence shown here is derived from an EMBL/GenBank/DDBJ whole genome shotgun (WGS) entry which is preliminary data.</text>
</comment>
<sequence>MAKSLIENEKKQEKLFSKYVKYGHIVVKTFDNGHDYYYGRHGNFTLNTDTFEWNGIKVFLHRSRAEKIAKEHEGKVIKFNDRFKFTE</sequence>
<proteinExistence type="predicted"/>
<name>A0A9D9DJ70_9BACL</name>
<evidence type="ECO:0000313" key="1">
    <source>
        <dbReference type="EMBL" id="MBO8427738.1"/>
    </source>
</evidence>
<gene>
    <name evidence="1" type="ORF">IAC58_04200</name>
</gene>
<organism evidence="1 2">
    <name type="scientific">Candidatus Onthovivens merdipullorum</name>
    <dbReference type="NCBI Taxonomy" id="2840889"/>
    <lineage>
        <taxon>Bacteria</taxon>
        <taxon>Bacillati</taxon>
        <taxon>Bacillota</taxon>
        <taxon>Bacilli</taxon>
        <taxon>Bacillales</taxon>
        <taxon>Candidatus Onthovivens</taxon>
    </lineage>
</organism>
<evidence type="ECO:0000313" key="2">
    <source>
        <dbReference type="Proteomes" id="UP000823613"/>
    </source>
</evidence>
<dbReference type="EMBL" id="JADIMY010000084">
    <property type="protein sequence ID" value="MBO8427738.1"/>
    <property type="molecule type" value="Genomic_DNA"/>
</dbReference>
<protein>
    <submittedName>
        <fullName evidence="1">Uncharacterized protein</fullName>
    </submittedName>
</protein>
<reference evidence="1" key="1">
    <citation type="submission" date="2020-10" db="EMBL/GenBank/DDBJ databases">
        <authorList>
            <person name="Gilroy R."/>
        </authorList>
    </citation>
    <scope>NUCLEOTIDE SEQUENCE</scope>
    <source>
        <strain evidence="1">11159</strain>
    </source>
</reference>
<reference evidence="1" key="2">
    <citation type="journal article" date="2021" name="PeerJ">
        <title>Extensive microbial diversity within the chicken gut microbiome revealed by metagenomics and culture.</title>
        <authorList>
            <person name="Gilroy R."/>
            <person name="Ravi A."/>
            <person name="Getino M."/>
            <person name="Pursley I."/>
            <person name="Horton D.L."/>
            <person name="Alikhan N.F."/>
            <person name="Baker D."/>
            <person name="Gharbi K."/>
            <person name="Hall N."/>
            <person name="Watson M."/>
            <person name="Adriaenssens E.M."/>
            <person name="Foster-Nyarko E."/>
            <person name="Jarju S."/>
            <person name="Secka A."/>
            <person name="Antonio M."/>
            <person name="Oren A."/>
            <person name="Chaudhuri R.R."/>
            <person name="La Ragione R."/>
            <person name="Hildebrand F."/>
            <person name="Pallen M.J."/>
        </authorList>
    </citation>
    <scope>NUCLEOTIDE SEQUENCE</scope>
    <source>
        <strain evidence="1">11159</strain>
    </source>
</reference>
<dbReference type="AlphaFoldDB" id="A0A9D9DJ70"/>